<dbReference type="AlphaFoldDB" id="A0A0B7C3H2"/>
<proteinExistence type="predicted"/>
<protein>
    <submittedName>
        <fullName evidence="1">Uncharacterized protein</fullName>
    </submittedName>
</protein>
<accession>A0A0B7C3H2</accession>
<dbReference type="EMBL" id="HACG01052892">
    <property type="protein sequence ID" value="CEK99763.1"/>
    <property type="molecule type" value="Transcribed_RNA"/>
</dbReference>
<gene>
    <name evidence="1" type="primary">ORF222080</name>
</gene>
<name>A0A0B7C3H2_9EUPU</name>
<sequence>MLCRRSLCHTNTLDSHYAMQALHRYAMQAPQAVTMLYRHLSSHYTVQTLAERSNRDKKQKKEK</sequence>
<reference evidence="1" key="1">
    <citation type="submission" date="2014-12" db="EMBL/GenBank/DDBJ databases">
        <title>Insight into the proteome of Arion vulgaris.</title>
        <authorList>
            <person name="Aradska J."/>
            <person name="Bulat T."/>
            <person name="Smidak R."/>
            <person name="Sarate P."/>
            <person name="Gangsoo J."/>
            <person name="Sialana F."/>
            <person name="Bilban M."/>
            <person name="Lubec G."/>
        </authorList>
    </citation>
    <scope>NUCLEOTIDE SEQUENCE</scope>
    <source>
        <tissue evidence="1">Skin</tissue>
    </source>
</reference>
<evidence type="ECO:0000313" key="1">
    <source>
        <dbReference type="EMBL" id="CEK99763.1"/>
    </source>
</evidence>
<organism evidence="1">
    <name type="scientific">Arion vulgaris</name>
    <dbReference type="NCBI Taxonomy" id="1028688"/>
    <lineage>
        <taxon>Eukaryota</taxon>
        <taxon>Metazoa</taxon>
        <taxon>Spiralia</taxon>
        <taxon>Lophotrochozoa</taxon>
        <taxon>Mollusca</taxon>
        <taxon>Gastropoda</taxon>
        <taxon>Heterobranchia</taxon>
        <taxon>Euthyneura</taxon>
        <taxon>Panpulmonata</taxon>
        <taxon>Eupulmonata</taxon>
        <taxon>Stylommatophora</taxon>
        <taxon>Helicina</taxon>
        <taxon>Arionoidea</taxon>
        <taxon>Arionidae</taxon>
        <taxon>Arion</taxon>
    </lineage>
</organism>